<name>A0AAF0U3G6_SOLVR</name>
<accession>A0AAF0U3G6</accession>
<proteinExistence type="predicted"/>
<organism evidence="1 2">
    <name type="scientific">Solanum verrucosum</name>
    <dbReference type="NCBI Taxonomy" id="315347"/>
    <lineage>
        <taxon>Eukaryota</taxon>
        <taxon>Viridiplantae</taxon>
        <taxon>Streptophyta</taxon>
        <taxon>Embryophyta</taxon>
        <taxon>Tracheophyta</taxon>
        <taxon>Spermatophyta</taxon>
        <taxon>Magnoliopsida</taxon>
        <taxon>eudicotyledons</taxon>
        <taxon>Gunneridae</taxon>
        <taxon>Pentapetalae</taxon>
        <taxon>asterids</taxon>
        <taxon>lamiids</taxon>
        <taxon>Solanales</taxon>
        <taxon>Solanaceae</taxon>
        <taxon>Solanoideae</taxon>
        <taxon>Solaneae</taxon>
        <taxon>Solanum</taxon>
    </lineage>
</organism>
<evidence type="ECO:0000313" key="2">
    <source>
        <dbReference type="Proteomes" id="UP001234989"/>
    </source>
</evidence>
<keyword evidence="2" id="KW-1185">Reference proteome</keyword>
<evidence type="ECO:0000313" key="1">
    <source>
        <dbReference type="EMBL" id="WMV38499.1"/>
    </source>
</evidence>
<dbReference type="EMBL" id="CP133618">
    <property type="protein sequence ID" value="WMV38499.1"/>
    <property type="molecule type" value="Genomic_DNA"/>
</dbReference>
<protein>
    <submittedName>
        <fullName evidence="1">Uncharacterized protein</fullName>
    </submittedName>
</protein>
<dbReference type="Proteomes" id="UP001234989">
    <property type="component" value="Chromosome 7"/>
</dbReference>
<gene>
    <name evidence="1" type="ORF">MTR67_031884</name>
</gene>
<reference evidence="1" key="1">
    <citation type="submission" date="2023-08" db="EMBL/GenBank/DDBJ databases">
        <title>A de novo genome assembly of Solanum verrucosum Schlechtendal, a Mexican diploid species geographically isolated from the other diploid A-genome species in potato relatives.</title>
        <authorList>
            <person name="Hosaka K."/>
        </authorList>
    </citation>
    <scope>NUCLEOTIDE SEQUENCE</scope>
    <source>
        <tissue evidence="1">Young leaves</tissue>
    </source>
</reference>
<dbReference type="AlphaFoldDB" id="A0AAF0U3G6"/>
<sequence length="183" mass="20392">MSFSRKRAPIIEFEIWLELAVVADLQSRAGVQGRRCCCYSGGFVAGFIHGRIRVCLVVYGICGYVKLEGDLVVSCAGFWWCKGGRRRTVGLDGGGSSDSRRGMTWLSPYYTGLNCNTKSVTLENAGRERLEWEDLYKPKLAKIISSIRARKLVGQDCLAYLAHVWDIEVESPSVKSIPVISEF</sequence>